<keyword evidence="2" id="KW-1185">Reference proteome</keyword>
<dbReference type="Proteomes" id="UP000821865">
    <property type="component" value="Chromosome 10"/>
</dbReference>
<evidence type="ECO:0000313" key="2">
    <source>
        <dbReference type="Proteomes" id="UP000821865"/>
    </source>
</evidence>
<name>A0ACB8DRL4_DERSI</name>
<proteinExistence type="predicted"/>
<comment type="caution">
    <text evidence="1">The sequence shown here is derived from an EMBL/GenBank/DDBJ whole genome shotgun (WGS) entry which is preliminary data.</text>
</comment>
<evidence type="ECO:0000313" key="1">
    <source>
        <dbReference type="EMBL" id="KAH7975093.1"/>
    </source>
</evidence>
<protein>
    <submittedName>
        <fullName evidence="1">Uncharacterized protein</fullName>
    </submittedName>
</protein>
<organism evidence="1 2">
    <name type="scientific">Dermacentor silvarum</name>
    <name type="common">Tick</name>
    <dbReference type="NCBI Taxonomy" id="543639"/>
    <lineage>
        <taxon>Eukaryota</taxon>
        <taxon>Metazoa</taxon>
        <taxon>Ecdysozoa</taxon>
        <taxon>Arthropoda</taxon>
        <taxon>Chelicerata</taxon>
        <taxon>Arachnida</taxon>
        <taxon>Acari</taxon>
        <taxon>Parasitiformes</taxon>
        <taxon>Ixodida</taxon>
        <taxon>Ixodoidea</taxon>
        <taxon>Ixodidae</taxon>
        <taxon>Rhipicephalinae</taxon>
        <taxon>Dermacentor</taxon>
    </lineage>
</organism>
<dbReference type="EMBL" id="CM023479">
    <property type="protein sequence ID" value="KAH7975093.1"/>
    <property type="molecule type" value="Genomic_DNA"/>
</dbReference>
<accession>A0ACB8DRL4</accession>
<reference evidence="1" key="1">
    <citation type="submission" date="2020-05" db="EMBL/GenBank/DDBJ databases">
        <title>Large-scale comparative analyses of tick genomes elucidate their genetic diversity and vector capacities.</title>
        <authorList>
            <person name="Jia N."/>
            <person name="Wang J."/>
            <person name="Shi W."/>
            <person name="Du L."/>
            <person name="Sun Y."/>
            <person name="Zhan W."/>
            <person name="Jiang J."/>
            <person name="Wang Q."/>
            <person name="Zhang B."/>
            <person name="Ji P."/>
            <person name="Sakyi L.B."/>
            <person name="Cui X."/>
            <person name="Yuan T."/>
            <person name="Jiang B."/>
            <person name="Yang W."/>
            <person name="Lam T.T.-Y."/>
            <person name="Chang Q."/>
            <person name="Ding S."/>
            <person name="Wang X."/>
            <person name="Zhu J."/>
            <person name="Ruan X."/>
            <person name="Zhao L."/>
            <person name="Wei J."/>
            <person name="Que T."/>
            <person name="Du C."/>
            <person name="Cheng J."/>
            <person name="Dai P."/>
            <person name="Han X."/>
            <person name="Huang E."/>
            <person name="Gao Y."/>
            <person name="Liu J."/>
            <person name="Shao H."/>
            <person name="Ye R."/>
            <person name="Li L."/>
            <person name="Wei W."/>
            <person name="Wang X."/>
            <person name="Wang C."/>
            <person name="Yang T."/>
            <person name="Huo Q."/>
            <person name="Li W."/>
            <person name="Guo W."/>
            <person name="Chen H."/>
            <person name="Zhou L."/>
            <person name="Ni X."/>
            <person name="Tian J."/>
            <person name="Zhou Y."/>
            <person name="Sheng Y."/>
            <person name="Liu T."/>
            <person name="Pan Y."/>
            <person name="Xia L."/>
            <person name="Li J."/>
            <person name="Zhao F."/>
            <person name="Cao W."/>
        </authorList>
    </citation>
    <scope>NUCLEOTIDE SEQUENCE</scope>
    <source>
        <strain evidence="1">Dsil-2018</strain>
    </source>
</reference>
<sequence>MRQIKEVPRPLLQMQNLDRPSAREWTKNSAWIAVQGLAVFSPVTSQRRSTTRITHGDKAVSLHRRVLLEQLLKKWAWLDDSESSSSSSDDDDGGPPAPAIAGVKRDRDVGDNEVNQSSNENAAYQGGASPAFADAEHGPSKRPRTKNSAWIAVQGLAVFSPVTSQRRSKTRMTHGDKAVSLHRRVLLEQLLKKWAWLDDSESSSSSSDDDDGGPPAPAIAGVKRDRDVGDNEVKQSSNENAADQGGASPAFGDAEPGPSKCPRVDEEQCLDCRPGPSGLQSSHIPAEVEDQDDPYPLKVAPFLDWLDFAGTVADEPVQDPDLSFLDL</sequence>
<gene>
    <name evidence="1" type="ORF">HPB49_023527</name>
</gene>